<evidence type="ECO:0000313" key="4">
    <source>
        <dbReference type="Proteomes" id="UP000255467"/>
    </source>
</evidence>
<sequence length="317" mass="35143">MDDRVELNAVRGEPILRLERRLAHPPEKVWKAITDPKELAAWFPASVDYTELRPGVPMRFTFPGEAVVDGTWAGEVLEVDRPKVFMFRWSHDVLRFELMPDGAGCRLVFTQTIGGGGIGRLGAARSAVGWEDCLTELVAALDGVAASPNGEFLPRVERYIAEFDLDTGVLAEAGDDRDIRFVRDLVWKPADEVWSVLVEDAAAAVGGQPPVRAYNEHIPIGTVTAVEPPRILEYSWLHDGVPVGRVRWTVVTDPEFGTRVELSQNLPRHLIALAPEFLAAWHVHLDLFFAAVHGEVRCGWPADRVAVLTERYASIVA</sequence>
<gene>
    <name evidence="3" type="ORF">NCTC1934_03985</name>
</gene>
<evidence type="ECO:0000313" key="3">
    <source>
        <dbReference type="EMBL" id="SUA79830.1"/>
    </source>
</evidence>
<feature type="domain" description="Activator of Hsp90 ATPase homologue 1/2-like C-terminal" evidence="2">
    <location>
        <begin position="24"/>
        <end position="141"/>
    </location>
</feature>
<dbReference type="STRING" id="1406858.GCA_000710895_04415"/>
<dbReference type="Pfam" id="PF08327">
    <property type="entry name" value="AHSA1"/>
    <property type="match status" value="1"/>
</dbReference>
<protein>
    <submittedName>
        <fullName evidence="3">Activator of Hsp90 ATPase homolog 1-like protein</fullName>
    </submittedName>
</protein>
<dbReference type="RefSeq" id="WP_039815706.1">
    <property type="nucleotide sequence ID" value="NZ_UGRY01000002.1"/>
</dbReference>
<dbReference type="CDD" id="cd08899">
    <property type="entry name" value="SRPBCC_CalC_Aha1-like_6"/>
    <property type="match status" value="1"/>
</dbReference>
<keyword evidence="4" id="KW-1185">Reference proteome</keyword>
<dbReference type="Proteomes" id="UP000255467">
    <property type="component" value="Unassembled WGS sequence"/>
</dbReference>
<dbReference type="OrthoDB" id="9803476at2"/>
<comment type="similarity">
    <text evidence="1">Belongs to the AHA1 family.</text>
</comment>
<accession>A0A378YTG5</accession>
<dbReference type="AlphaFoldDB" id="A0A378YTG5"/>
<reference evidence="3 4" key="1">
    <citation type="submission" date="2018-06" db="EMBL/GenBank/DDBJ databases">
        <authorList>
            <consortium name="Pathogen Informatics"/>
            <person name="Doyle S."/>
        </authorList>
    </citation>
    <scope>NUCLEOTIDE SEQUENCE [LARGE SCALE GENOMIC DNA]</scope>
    <source>
        <strain evidence="3 4">NCTC1934</strain>
    </source>
</reference>
<dbReference type="Gene3D" id="3.30.530.20">
    <property type="match status" value="2"/>
</dbReference>
<dbReference type="SUPFAM" id="SSF55961">
    <property type="entry name" value="Bet v1-like"/>
    <property type="match status" value="2"/>
</dbReference>
<dbReference type="InterPro" id="IPR013538">
    <property type="entry name" value="ASHA1/2-like_C"/>
</dbReference>
<name>A0A378YTG5_9NOCA</name>
<evidence type="ECO:0000256" key="1">
    <source>
        <dbReference type="ARBA" id="ARBA00006817"/>
    </source>
</evidence>
<organism evidence="3 4">
    <name type="scientific">Nocardia otitidiscaviarum</name>
    <dbReference type="NCBI Taxonomy" id="1823"/>
    <lineage>
        <taxon>Bacteria</taxon>
        <taxon>Bacillati</taxon>
        <taxon>Actinomycetota</taxon>
        <taxon>Actinomycetes</taxon>
        <taxon>Mycobacteriales</taxon>
        <taxon>Nocardiaceae</taxon>
        <taxon>Nocardia</taxon>
    </lineage>
</organism>
<dbReference type="InterPro" id="IPR023393">
    <property type="entry name" value="START-like_dom_sf"/>
</dbReference>
<evidence type="ECO:0000259" key="2">
    <source>
        <dbReference type="Pfam" id="PF08327"/>
    </source>
</evidence>
<proteinExistence type="inferred from homology"/>
<dbReference type="EMBL" id="UGRY01000002">
    <property type="protein sequence ID" value="SUA79830.1"/>
    <property type="molecule type" value="Genomic_DNA"/>
</dbReference>